<dbReference type="STRING" id="1017273.SAMN05443094_11113"/>
<keyword evidence="1" id="KW-0472">Membrane</keyword>
<evidence type="ECO:0000313" key="3">
    <source>
        <dbReference type="Proteomes" id="UP000186385"/>
    </source>
</evidence>
<gene>
    <name evidence="2" type="ORF">SAMN05443094_11113</name>
</gene>
<dbReference type="AlphaFoldDB" id="A0A1N7C0V2"/>
<protein>
    <submittedName>
        <fullName evidence="2">YvrJ protein family protein</fullName>
    </submittedName>
</protein>
<dbReference type="EMBL" id="FTLX01000011">
    <property type="protein sequence ID" value="SIR57261.1"/>
    <property type="molecule type" value="Genomic_DNA"/>
</dbReference>
<proteinExistence type="predicted"/>
<keyword evidence="1" id="KW-0812">Transmembrane</keyword>
<dbReference type="Pfam" id="PF12841">
    <property type="entry name" value="YvrJ"/>
    <property type="match status" value="1"/>
</dbReference>
<organism evidence="2 3">
    <name type="scientific">Domibacillus enclensis</name>
    <dbReference type="NCBI Taxonomy" id="1017273"/>
    <lineage>
        <taxon>Bacteria</taxon>
        <taxon>Bacillati</taxon>
        <taxon>Bacillota</taxon>
        <taxon>Bacilli</taxon>
        <taxon>Bacillales</taxon>
        <taxon>Bacillaceae</taxon>
        <taxon>Domibacillus</taxon>
    </lineage>
</organism>
<dbReference type="Proteomes" id="UP000186385">
    <property type="component" value="Unassembled WGS sequence"/>
</dbReference>
<accession>A0A1N7C0V2</accession>
<keyword evidence="1" id="KW-1133">Transmembrane helix</keyword>
<reference evidence="2 3" key="1">
    <citation type="submission" date="2017-01" db="EMBL/GenBank/DDBJ databases">
        <authorList>
            <person name="Mah S.A."/>
            <person name="Swanson W.J."/>
            <person name="Moy G.W."/>
            <person name="Vacquier V.D."/>
        </authorList>
    </citation>
    <scope>NUCLEOTIDE SEQUENCE [LARGE SCALE GENOMIC DNA]</scope>
    <source>
        <strain evidence="2 3">NIO-1016</strain>
    </source>
</reference>
<evidence type="ECO:0000313" key="2">
    <source>
        <dbReference type="EMBL" id="SIR57261.1"/>
    </source>
</evidence>
<feature type="transmembrane region" description="Helical" evidence="1">
    <location>
        <begin position="17"/>
        <end position="35"/>
    </location>
</feature>
<name>A0A1N7C0V2_9BACI</name>
<evidence type="ECO:0000256" key="1">
    <source>
        <dbReference type="SAM" id="Phobius"/>
    </source>
</evidence>
<dbReference type="InterPro" id="IPR024419">
    <property type="entry name" value="YvrJ"/>
</dbReference>
<sequence length="57" mass="6704">MKPPFFMNRKEGARMDWMSMISDVGFPIIVTFYLLNRIETKVDQLTQSINDLAMSFK</sequence>